<organism evidence="1 2">
    <name type="scientific">Labilithrix luteola</name>
    <dbReference type="NCBI Taxonomy" id="1391654"/>
    <lineage>
        <taxon>Bacteria</taxon>
        <taxon>Pseudomonadati</taxon>
        <taxon>Myxococcota</taxon>
        <taxon>Polyangia</taxon>
        <taxon>Polyangiales</taxon>
        <taxon>Labilitrichaceae</taxon>
        <taxon>Labilithrix</taxon>
    </lineage>
</organism>
<dbReference type="EMBL" id="CP012333">
    <property type="protein sequence ID" value="AKU99560.1"/>
    <property type="molecule type" value="Genomic_DNA"/>
</dbReference>
<proteinExistence type="predicted"/>
<gene>
    <name evidence="1" type="ORF">AKJ09_06224</name>
</gene>
<dbReference type="Proteomes" id="UP000064967">
    <property type="component" value="Chromosome"/>
</dbReference>
<keyword evidence="2" id="KW-1185">Reference proteome</keyword>
<reference evidence="1 2" key="1">
    <citation type="submission" date="2015-08" db="EMBL/GenBank/DDBJ databases">
        <authorList>
            <person name="Babu N.S."/>
            <person name="Beckwith C.J."/>
            <person name="Beseler K.G."/>
            <person name="Brison A."/>
            <person name="Carone J.V."/>
            <person name="Caskin T.P."/>
            <person name="Diamond M."/>
            <person name="Durham M.E."/>
            <person name="Foxe J.M."/>
            <person name="Go M."/>
            <person name="Henderson B.A."/>
            <person name="Jones I.B."/>
            <person name="McGettigan J.A."/>
            <person name="Micheletti S.J."/>
            <person name="Nasrallah M.E."/>
            <person name="Ortiz D."/>
            <person name="Piller C.R."/>
            <person name="Privatt S.R."/>
            <person name="Schneider S.L."/>
            <person name="Sharp S."/>
            <person name="Smith T.C."/>
            <person name="Stanton J.D."/>
            <person name="Ullery H.E."/>
            <person name="Wilson R.J."/>
            <person name="Serrano M.G."/>
            <person name="Buck G."/>
            <person name="Lee V."/>
            <person name="Wang Y."/>
            <person name="Carvalho R."/>
            <person name="Voegtly L."/>
            <person name="Shi R."/>
            <person name="Duckworth R."/>
            <person name="Johnson A."/>
            <person name="Loviza R."/>
            <person name="Walstead R."/>
            <person name="Shah Z."/>
            <person name="Kiflezghi M."/>
            <person name="Wade K."/>
            <person name="Ball S.L."/>
            <person name="Bradley K.W."/>
            <person name="Asai D.J."/>
            <person name="Bowman C.A."/>
            <person name="Russell D.A."/>
            <person name="Pope W.H."/>
            <person name="Jacobs-Sera D."/>
            <person name="Hendrix R.W."/>
            <person name="Hatfull G.F."/>
        </authorList>
    </citation>
    <scope>NUCLEOTIDE SEQUENCE [LARGE SCALE GENOMIC DNA]</scope>
    <source>
        <strain evidence="1 2">DSM 27648</strain>
    </source>
</reference>
<sequence length="41" mass="4559">MGAKREDLARATLSRMVRSARQSLAIRDRAREISTSGSVRV</sequence>
<dbReference type="STRING" id="1391654.AKJ09_06224"/>
<dbReference type="KEGG" id="llu:AKJ09_06224"/>
<evidence type="ECO:0000313" key="1">
    <source>
        <dbReference type="EMBL" id="AKU99560.1"/>
    </source>
</evidence>
<dbReference type="AlphaFoldDB" id="A0A0K1Q197"/>
<name>A0A0K1Q197_9BACT</name>
<evidence type="ECO:0000313" key="2">
    <source>
        <dbReference type="Proteomes" id="UP000064967"/>
    </source>
</evidence>
<accession>A0A0K1Q197</accession>
<protein>
    <submittedName>
        <fullName evidence="1">Uncharacterized protein</fullName>
    </submittedName>
</protein>